<dbReference type="InterPro" id="IPR001678">
    <property type="entry name" value="MeTrfase_RsmB-F_NOP2_dom"/>
</dbReference>
<evidence type="ECO:0000256" key="1">
    <source>
        <dbReference type="ARBA" id="ARBA00007494"/>
    </source>
</evidence>
<dbReference type="InterPro" id="IPR006027">
    <property type="entry name" value="NusB_RsmB_TIM44"/>
</dbReference>
<feature type="active site" description="Nucleophile" evidence="6">
    <location>
        <position position="427"/>
    </location>
</feature>
<dbReference type="Pfam" id="PF01029">
    <property type="entry name" value="NusB"/>
    <property type="match status" value="1"/>
</dbReference>
<dbReference type="InterPro" id="IPR023267">
    <property type="entry name" value="RCMT"/>
</dbReference>
<dbReference type="FunFam" id="3.40.50.150:FF:000257">
    <property type="entry name" value="16S rRNA methyltransferase"/>
    <property type="match status" value="1"/>
</dbReference>
<dbReference type="PRINTS" id="PR02008">
    <property type="entry name" value="RCMTFAMILY"/>
</dbReference>
<feature type="binding site" evidence="6">
    <location>
        <position position="374"/>
    </location>
    <ligand>
        <name>S-adenosyl-L-methionine</name>
        <dbReference type="ChEBI" id="CHEBI:59789"/>
    </ligand>
</feature>
<dbReference type="InterPro" id="IPR018314">
    <property type="entry name" value="RsmB/NOL1/NOP2-like_CS"/>
</dbReference>
<dbReference type="PROSITE" id="PS01153">
    <property type="entry name" value="NOL1_NOP2_SUN"/>
    <property type="match status" value="1"/>
</dbReference>
<keyword evidence="5 6" id="KW-0694">RNA-binding</keyword>
<dbReference type="Gene3D" id="1.10.940.10">
    <property type="entry name" value="NusB-like"/>
    <property type="match status" value="1"/>
</dbReference>
<feature type="compositionally biased region" description="Basic and acidic residues" evidence="7">
    <location>
        <begin position="40"/>
        <end position="51"/>
    </location>
</feature>
<feature type="binding site" evidence="6">
    <location>
        <position position="358"/>
    </location>
    <ligand>
        <name>S-adenosyl-L-methionine</name>
        <dbReference type="ChEBI" id="CHEBI:59789"/>
    </ligand>
</feature>
<dbReference type="GO" id="GO:0001510">
    <property type="term" value="P:RNA methylation"/>
    <property type="evidence" value="ECO:0007669"/>
    <property type="project" value="InterPro"/>
</dbReference>
<dbReference type="InterPro" id="IPR049560">
    <property type="entry name" value="MeTrfase_RsmB-F_NOP2_cat"/>
</dbReference>
<evidence type="ECO:0000313" key="9">
    <source>
        <dbReference type="EMBL" id="MBA4612943.1"/>
    </source>
</evidence>
<evidence type="ECO:0000256" key="7">
    <source>
        <dbReference type="SAM" id="MobiDB-lite"/>
    </source>
</evidence>
<comment type="caution">
    <text evidence="9">The sequence shown here is derived from an EMBL/GenBank/DDBJ whole genome shotgun (WGS) entry which is preliminary data.</text>
</comment>
<evidence type="ECO:0000313" key="10">
    <source>
        <dbReference type="Proteomes" id="UP000559404"/>
    </source>
</evidence>
<dbReference type="AlphaFoldDB" id="A0A838Y1N2"/>
<dbReference type="GO" id="GO:0003723">
    <property type="term" value="F:RNA binding"/>
    <property type="evidence" value="ECO:0007669"/>
    <property type="project" value="UniProtKB-UniRule"/>
</dbReference>
<feature type="region of interest" description="Disordered" evidence="7">
    <location>
        <begin position="18"/>
        <end position="67"/>
    </location>
</feature>
<dbReference type="PROSITE" id="PS51686">
    <property type="entry name" value="SAM_MT_RSMB_NOP"/>
    <property type="match status" value="1"/>
</dbReference>
<reference evidence="9 10" key="2">
    <citation type="submission" date="2020-08" db="EMBL/GenBank/DDBJ databases">
        <title>Stappia taiwanensis sp. nov., isolated from a coastal thermal spring.</title>
        <authorList>
            <person name="Kampfer P."/>
        </authorList>
    </citation>
    <scope>NUCLEOTIDE SEQUENCE [LARGE SCALE GENOMIC DNA]</scope>
    <source>
        <strain evidence="9 10">DSM 23284</strain>
    </source>
</reference>
<accession>A0A838Y1N2</accession>
<dbReference type="Proteomes" id="UP000559404">
    <property type="component" value="Unassembled WGS sequence"/>
</dbReference>
<keyword evidence="4 6" id="KW-0949">S-adenosyl-L-methionine</keyword>
<dbReference type="Gene3D" id="3.40.50.150">
    <property type="entry name" value="Vaccinia Virus protein VP39"/>
    <property type="match status" value="1"/>
</dbReference>
<keyword evidence="3 6" id="KW-0808">Transferase</keyword>
<feature type="binding site" evidence="6">
    <location>
        <position position="332"/>
    </location>
    <ligand>
        <name>S-adenosyl-L-methionine</name>
        <dbReference type="ChEBI" id="CHEBI:59789"/>
    </ligand>
</feature>
<evidence type="ECO:0000256" key="5">
    <source>
        <dbReference type="ARBA" id="ARBA00022884"/>
    </source>
</evidence>
<feature type="binding site" evidence="6">
    <location>
        <begin position="311"/>
        <end position="317"/>
    </location>
    <ligand>
        <name>S-adenosyl-L-methionine</name>
        <dbReference type="ChEBI" id="CHEBI:59789"/>
    </ligand>
</feature>
<dbReference type="Pfam" id="PF01189">
    <property type="entry name" value="Methyltr_RsmB-F"/>
    <property type="match status" value="1"/>
</dbReference>
<dbReference type="PANTHER" id="PTHR22807:SF61">
    <property type="entry name" value="NOL1_NOP2_SUN FAMILY PROTEIN _ ANTITERMINATION NUSB DOMAIN-CONTAINING PROTEIN"/>
    <property type="match status" value="1"/>
</dbReference>
<organism evidence="9 10">
    <name type="scientific">Stappia taiwanensis</name>
    <dbReference type="NCBI Taxonomy" id="992267"/>
    <lineage>
        <taxon>Bacteria</taxon>
        <taxon>Pseudomonadati</taxon>
        <taxon>Pseudomonadota</taxon>
        <taxon>Alphaproteobacteria</taxon>
        <taxon>Hyphomicrobiales</taxon>
        <taxon>Stappiaceae</taxon>
        <taxon>Stappia</taxon>
    </lineage>
</organism>
<reference evidence="9 10" key="1">
    <citation type="submission" date="2020-07" db="EMBL/GenBank/DDBJ databases">
        <authorList>
            <person name="Li M."/>
        </authorList>
    </citation>
    <scope>NUCLEOTIDE SEQUENCE [LARGE SCALE GENOMIC DNA]</scope>
    <source>
        <strain evidence="9 10">DSM 23284</strain>
    </source>
</reference>
<dbReference type="InterPro" id="IPR035926">
    <property type="entry name" value="NusB-like_sf"/>
</dbReference>
<sequence length="502" mass="54117">MAFSLVLQGAEGHIRSLAPSQNKDITTVARSPHPPKRPPRKDAQRPAREAARPGSPHAKAEQPSGLAVRKAAADILGRVLRAQRPLDEELDAEHGHPGVRELDAQDRGLLRALLGTALRHRGQIAAILDHLLDRPIPDKSGAAMDILHIAAAQILFMEVADHAAVSLAVTLADQDRKARTYKGLVNAVLRRIARDAEELRARFNEPWRNTPVWLFAAWQKAYGEERALQTAAMHLHTPNLDLTVKRDPDDWAARLGGRRIAGNSIRLADHAGRVDRLEGFEEGAWWVQDAAAALPARLLGDVTGLRVADLCAAPGGKTAQLAAAGANVTAVDISARRLARLRANLDRLSLGAEIRVGDLRSFEPEAPFDAILLDAPCSATGTIRRHPDVAWSKRPEDIAALTQIQAELLQRVSGWLVPGGTLVYCTCSLQPEEGEAQIAAFLAANPGFARLPVSEDEIGIPGAITADGDLRTLPCLLPSTPPGEPERLGGLDGFFAARLKRL</sequence>
<protein>
    <submittedName>
        <fullName evidence="9">Methyltransferase domain-containing protein</fullName>
    </submittedName>
</protein>
<evidence type="ECO:0000256" key="3">
    <source>
        <dbReference type="ARBA" id="ARBA00022679"/>
    </source>
</evidence>
<dbReference type="InterPro" id="IPR029063">
    <property type="entry name" value="SAM-dependent_MTases_sf"/>
</dbReference>
<name>A0A838Y1N2_9HYPH</name>
<dbReference type="SUPFAM" id="SSF48013">
    <property type="entry name" value="NusB-like"/>
    <property type="match status" value="1"/>
</dbReference>
<keyword evidence="10" id="KW-1185">Reference proteome</keyword>
<evidence type="ECO:0000259" key="8">
    <source>
        <dbReference type="PROSITE" id="PS51686"/>
    </source>
</evidence>
<gene>
    <name evidence="9" type="ORF">H1W37_14870</name>
</gene>
<feature type="domain" description="SAM-dependent MTase RsmB/NOP-type" evidence="8">
    <location>
        <begin position="202"/>
        <end position="502"/>
    </location>
</feature>
<dbReference type="CDD" id="cd02440">
    <property type="entry name" value="AdoMet_MTases"/>
    <property type="match status" value="1"/>
</dbReference>
<evidence type="ECO:0000256" key="2">
    <source>
        <dbReference type="ARBA" id="ARBA00022603"/>
    </source>
</evidence>
<keyword evidence="2 6" id="KW-0489">Methyltransferase</keyword>
<dbReference type="GO" id="GO:0008173">
    <property type="term" value="F:RNA methyltransferase activity"/>
    <property type="evidence" value="ECO:0007669"/>
    <property type="project" value="InterPro"/>
</dbReference>
<dbReference type="GO" id="GO:0006355">
    <property type="term" value="P:regulation of DNA-templated transcription"/>
    <property type="evidence" value="ECO:0007669"/>
    <property type="project" value="InterPro"/>
</dbReference>
<feature type="compositionally biased region" description="Polar residues" evidence="7">
    <location>
        <begin position="18"/>
        <end position="29"/>
    </location>
</feature>
<dbReference type="SUPFAM" id="SSF53335">
    <property type="entry name" value="S-adenosyl-L-methionine-dependent methyltransferases"/>
    <property type="match status" value="1"/>
</dbReference>
<comment type="similarity">
    <text evidence="1 6">Belongs to the class I-like SAM-binding methyltransferase superfamily. RsmB/NOP family.</text>
</comment>
<evidence type="ECO:0000256" key="4">
    <source>
        <dbReference type="ARBA" id="ARBA00022691"/>
    </source>
</evidence>
<proteinExistence type="inferred from homology"/>
<dbReference type="EMBL" id="JACEON010000014">
    <property type="protein sequence ID" value="MBA4612943.1"/>
    <property type="molecule type" value="Genomic_DNA"/>
</dbReference>
<dbReference type="PANTHER" id="PTHR22807">
    <property type="entry name" value="NOP2 YEAST -RELATED NOL1/NOP2/FMU SUN DOMAIN-CONTAINING"/>
    <property type="match status" value="1"/>
</dbReference>
<evidence type="ECO:0000256" key="6">
    <source>
        <dbReference type="PROSITE-ProRule" id="PRU01023"/>
    </source>
</evidence>